<evidence type="ECO:0000313" key="3">
    <source>
        <dbReference type="EMBL" id="GAA0141984.1"/>
    </source>
</evidence>
<feature type="region of interest" description="Disordered" evidence="1">
    <location>
        <begin position="383"/>
        <end position="532"/>
    </location>
</feature>
<accession>A0AAV3NRI8</accession>
<dbReference type="Pfam" id="PF11955">
    <property type="entry name" value="PORR"/>
    <property type="match status" value="1"/>
</dbReference>
<dbReference type="PANTHER" id="PTHR31476">
    <property type="entry name" value="PROTEIN WHAT'S THIS FACTOR 1 HOMOLOG, CHLOROPLASTIC"/>
    <property type="match status" value="1"/>
</dbReference>
<evidence type="ECO:0000259" key="2">
    <source>
        <dbReference type="Pfam" id="PF11955"/>
    </source>
</evidence>
<comment type="caution">
    <text evidence="3">The sequence shown here is derived from an EMBL/GenBank/DDBJ whole genome shotgun (WGS) entry which is preliminary data.</text>
</comment>
<keyword evidence="4" id="KW-1185">Reference proteome</keyword>
<dbReference type="AlphaFoldDB" id="A0AAV3NRI8"/>
<gene>
    <name evidence="3" type="ORF">LIER_02996</name>
</gene>
<dbReference type="EMBL" id="BAABME010000347">
    <property type="protein sequence ID" value="GAA0141984.1"/>
    <property type="molecule type" value="Genomic_DNA"/>
</dbReference>
<feature type="compositionally biased region" description="Acidic residues" evidence="1">
    <location>
        <begin position="402"/>
        <end position="434"/>
    </location>
</feature>
<dbReference type="InterPro" id="IPR021099">
    <property type="entry name" value="PORR_domain"/>
</dbReference>
<dbReference type="InterPro" id="IPR045040">
    <property type="entry name" value="PORR_fam"/>
</dbReference>
<feature type="compositionally biased region" description="Basic and acidic residues" evidence="1">
    <location>
        <begin position="511"/>
        <end position="523"/>
    </location>
</feature>
<evidence type="ECO:0000256" key="1">
    <source>
        <dbReference type="SAM" id="MobiDB-lite"/>
    </source>
</evidence>
<proteinExistence type="predicted"/>
<organism evidence="3 4">
    <name type="scientific">Lithospermum erythrorhizon</name>
    <name type="common">Purple gromwell</name>
    <name type="synonym">Lithospermum officinale var. erythrorhizon</name>
    <dbReference type="NCBI Taxonomy" id="34254"/>
    <lineage>
        <taxon>Eukaryota</taxon>
        <taxon>Viridiplantae</taxon>
        <taxon>Streptophyta</taxon>
        <taxon>Embryophyta</taxon>
        <taxon>Tracheophyta</taxon>
        <taxon>Spermatophyta</taxon>
        <taxon>Magnoliopsida</taxon>
        <taxon>eudicotyledons</taxon>
        <taxon>Gunneridae</taxon>
        <taxon>Pentapetalae</taxon>
        <taxon>asterids</taxon>
        <taxon>lamiids</taxon>
        <taxon>Boraginales</taxon>
        <taxon>Boraginaceae</taxon>
        <taxon>Boraginoideae</taxon>
        <taxon>Lithospermeae</taxon>
        <taxon>Lithospermum</taxon>
    </lineage>
</organism>
<protein>
    <recommendedName>
        <fullName evidence="2">PORR domain-containing protein</fullName>
    </recommendedName>
</protein>
<feature type="compositionally biased region" description="Basic and acidic residues" evidence="1">
    <location>
        <begin position="383"/>
        <end position="401"/>
    </location>
</feature>
<dbReference type="Proteomes" id="UP001454036">
    <property type="component" value="Unassembled WGS sequence"/>
</dbReference>
<dbReference type="GO" id="GO:0003723">
    <property type="term" value="F:RNA binding"/>
    <property type="evidence" value="ECO:0007669"/>
    <property type="project" value="InterPro"/>
</dbReference>
<dbReference type="PANTHER" id="PTHR31476:SF16">
    <property type="entry name" value="F14O23.23 PROTEIN"/>
    <property type="match status" value="1"/>
</dbReference>
<feature type="region of interest" description="Disordered" evidence="1">
    <location>
        <begin position="208"/>
        <end position="232"/>
    </location>
</feature>
<feature type="domain" description="PORR" evidence="2">
    <location>
        <begin position="29"/>
        <end position="380"/>
    </location>
</feature>
<sequence>MQFLRPLSAATHHQQRRLFCYTSTPINFVRDKGLDHVVFRERNLKAVLNLKNLIKSEPSKSLPLSLITQSKNALHLPTRPIEFIRKYPSVFLEFFPGNIALHPHIKLTNEVLELDAEENLVYESVEYKQDLADRLLKMLMIGRMNRISLSVFDRLKWELGLPDNFVEFIVPDFPDYFRVSGNDGMLELVCWTDELAVSAMENMWSMNRGKVEEKPEGEKKDSGRAELERRKNSGKKDERLLFSQFPLKYSSGFEMDKKYKMWVDEWQKLPYVSPYVDAMNMAPASDESDKWAVGVLHELLNLFVGNKGEKESVLFMGEYLLLRARFKRAMLQHPGIFYVSSKNRTHTVVLRDGYKRGALVKKNPLMEMRFKYLNLMNSGKERAKETGLKQKDGYTKHKGNGEDIENVESDEEDDEEVYGSSDEETDSEEDDDDQVGYYEGNANKRGRLSNETKFSAKKNSRGDVRSSARAISSEHMSKRSPRSNRKIGYKGENYSARSRRISDVVEQGYGSERKINMSRERQFNRQQMQHAK</sequence>
<feature type="compositionally biased region" description="Basic and acidic residues" evidence="1">
    <location>
        <begin position="209"/>
        <end position="232"/>
    </location>
</feature>
<evidence type="ECO:0000313" key="4">
    <source>
        <dbReference type="Proteomes" id="UP001454036"/>
    </source>
</evidence>
<feature type="compositionally biased region" description="Basic residues" evidence="1">
    <location>
        <begin position="478"/>
        <end position="488"/>
    </location>
</feature>
<reference evidence="3 4" key="1">
    <citation type="submission" date="2024-01" db="EMBL/GenBank/DDBJ databases">
        <title>The complete chloroplast genome sequence of Lithospermum erythrorhizon: insights into the phylogenetic relationship among Boraginaceae species and the maternal lineages of purple gromwells.</title>
        <authorList>
            <person name="Okada T."/>
            <person name="Watanabe K."/>
        </authorList>
    </citation>
    <scope>NUCLEOTIDE SEQUENCE [LARGE SCALE GENOMIC DNA]</scope>
</reference>
<name>A0AAV3NRI8_LITER</name>